<evidence type="ECO:0000256" key="17">
    <source>
        <dbReference type="SAM" id="Phobius"/>
    </source>
</evidence>
<dbReference type="HAMAP" id="MF_00286">
    <property type="entry name" value="DsbB"/>
    <property type="match status" value="1"/>
</dbReference>
<evidence type="ECO:0000256" key="16">
    <source>
        <dbReference type="HAMAP-Rule" id="MF_00286"/>
    </source>
</evidence>
<dbReference type="SUPFAM" id="SSF158442">
    <property type="entry name" value="DsbB-like"/>
    <property type="match status" value="1"/>
</dbReference>
<name>A0A1Y2SQP8_9GAMM</name>
<dbReference type="OrthoDB" id="3711263at2"/>
<feature type="topological domain" description="Periplasmic" evidence="16">
    <location>
        <begin position="32"/>
        <end position="49"/>
    </location>
</feature>
<keyword evidence="4 16" id="KW-1003">Cell membrane</keyword>
<keyword evidence="13 16" id="KW-0676">Redox-active center</keyword>
<dbReference type="PANTHER" id="PTHR36570:SF2">
    <property type="entry name" value="DISULFIDE BOND FORMATION PROTEIN B"/>
    <property type="match status" value="1"/>
</dbReference>
<comment type="subcellular location">
    <subcellularLocation>
        <location evidence="1">Cell inner membrane</location>
        <topology evidence="1">Multi-pass membrane protein</topology>
    </subcellularLocation>
    <subcellularLocation>
        <location evidence="16">Cell membrane</location>
        <topology evidence="16">Multi-pass membrane protein</topology>
    </subcellularLocation>
</comment>
<dbReference type="FunFam" id="1.20.1550.10:FF:000001">
    <property type="entry name" value="Disulfide bond formation protein B"/>
    <property type="match status" value="1"/>
</dbReference>
<dbReference type="InterPro" id="IPR022920">
    <property type="entry name" value="Disulphide_bond_form_DsbB"/>
</dbReference>
<dbReference type="InterPro" id="IPR003752">
    <property type="entry name" value="DiS_bond_form_DsbB/BdbC"/>
</dbReference>
<feature type="topological domain" description="Cytoplasmic" evidence="16">
    <location>
        <begin position="164"/>
        <end position="174"/>
    </location>
</feature>
<dbReference type="Proteomes" id="UP000194204">
    <property type="component" value="Unassembled WGS sequence"/>
</dbReference>
<dbReference type="InterPro" id="IPR023380">
    <property type="entry name" value="DsbB-like_sf"/>
</dbReference>
<dbReference type="NCBIfam" id="NF002485">
    <property type="entry name" value="PRK01749.1"/>
    <property type="match status" value="1"/>
</dbReference>
<evidence type="ECO:0000256" key="7">
    <source>
        <dbReference type="ARBA" id="ARBA00022982"/>
    </source>
</evidence>
<proteinExistence type="inferred from homology"/>
<dbReference type="STRING" id="40578.Xbed_01742"/>
<feature type="topological domain" description="Cytoplasmic" evidence="16">
    <location>
        <begin position="1"/>
        <end position="14"/>
    </location>
</feature>
<dbReference type="Gene3D" id="1.20.1550.10">
    <property type="entry name" value="DsbB-like"/>
    <property type="match status" value="1"/>
</dbReference>
<feature type="disulfide bond" description="Redox-active" evidence="16">
    <location>
        <begin position="41"/>
        <end position="44"/>
    </location>
</feature>
<evidence type="ECO:0000256" key="11">
    <source>
        <dbReference type="ARBA" id="ARBA00023157"/>
    </source>
</evidence>
<evidence type="ECO:0000256" key="10">
    <source>
        <dbReference type="ARBA" id="ARBA00023136"/>
    </source>
</evidence>
<comment type="similarity">
    <text evidence="2 16">Belongs to the DsbB family.</text>
</comment>
<feature type="transmembrane region" description="Helical" evidence="17">
    <location>
        <begin position="71"/>
        <end position="89"/>
    </location>
</feature>
<dbReference type="RefSeq" id="WP_086112532.1">
    <property type="nucleotide sequence ID" value="NZ_CAWNHF010000024.1"/>
</dbReference>
<comment type="caution">
    <text evidence="18">The sequence shown here is derived from an EMBL/GenBank/DDBJ whole genome shotgun (WGS) entry which is preliminary data.</text>
</comment>
<evidence type="ECO:0000256" key="5">
    <source>
        <dbReference type="ARBA" id="ARBA00022519"/>
    </source>
</evidence>
<dbReference type="GO" id="GO:0005886">
    <property type="term" value="C:plasma membrane"/>
    <property type="evidence" value="ECO:0007669"/>
    <property type="project" value="UniProtKB-SubCell"/>
</dbReference>
<keyword evidence="3 16" id="KW-0813">Transport</keyword>
<sequence length="174" mass="20090">MFQFLKQRSQGRGAWLLMALTALALEATALYFQHVKQLQPCVMCIYERVALWGVFAAAVLGAMAPKTPLRWLAALLWVYSAWQGLRLAWDHTMMQLYPSPFNTCDFFVNFPSWLPLNHWLPAVFEATGDCSMRQWEFLTLDMPQWLIGIFAAYLVVGVLVLVSQVVRVRDRNRF</sequence>
<evidence type="ECO:0000256" key="12">
    <source>
        <dbReference type="ARBA" id="ARBA00023186"/>
    </source>
</evidence>
<feature type="disulfide bond" description="Redox-active" evidence="16">
    <location>
        <begin position="104"/>
        <end position="130"/>
    </location>
</feature>
<evidence type="ECO:0000313" key="19">
    <source>
        <dbReference type="Proteomes" id="UP000194204"/>
    </source>
</evidence>
<gene>
    <name evidence="16" type="primary">dsbB</name>
    <name evidence="18" type="ORF">Xbed_01742</name>
</gene>
<keyword evidence="7 16" id="KW-0249">Electron transport</keyword>
<keyword evidence="10 16" id="KW-0472">Membrane</keyword>
<keyword evidence="6 16" id="KW-0812">Transmembrane</keyword>
<dbReference type="AlphaFoldDB" id="A0A1Y2SQP8"/>
<dbReference type="PANTHER" id="PTHR36570">
    <property type="entry name" value="DISULFIDE BOND FORMATION PROTEIN B"/>
    <property type="match status" value="1"/>
</dbReference>
<comment type="function">
    <text evidence="16">Required for disulfide bond formation in some periplasmic proteins. Acts by oxidizing the DsbA protein.</text>
</comment>
<evidence type="ECO:0000256" key="1">
    <source>
        <dbReference type="ARBA" id="ARBA00004429"/>
    </source>
</evidence>
<evidence type="ECO:0000256" key="6">
    <source>
        <dbReference type="ARBA" id="ARBA00022692"/>
    </source>
</evidence>
<dbReference type="InterPro" id="IPR050183">
    <property type="entry name" value="DsbB"/>
</dbReference>
<feature type="transmembrane region" description="Helical" evidence="17">
    <location>
        <begin position="145"/>
        <end position="166"/>
    </location>
</feature>
<accession>A0A1Y2SQP8</accession>
<protein>
    <recommendedName>
        <fullName evidence="14 16">Disulfide bond formation protein B</fullName>
    </recommendedName>
    <alternativeName>
        <fullName evidence="15 16">Disulfide oxidoreductase</fullName>
    </alternativeName>
</protein>
<dbReference type="GO" id="GO:0015035">
    <property type="term" value="F:protein-disulfide reductase activity"/>
    <property type="evidence" value="ECO:0007669"/>
    <property type="project" value="UniProtKB-UniRule"/>
</dbReference>
<feature type="topological domain" description="Periplasmic" evidence="16">
    <location>
        <begin position="90"/>
        <end position="144"/>
    </location>
</feature>
<feature type="topological domain" description="Cytoplasmic" evidence="16">
    <location>
        <begin position="66"/>
        <end position="71"/>
    </location>
</feature>
<evidence type="ECO:0000256" key="13">
    <source>
        <dbReference type="ARBA" id="ARBA00023284"/>
    </source>
</evidence>
<evidence type="ECO:0000256" key="15">
    <source>
        <dbReference type="ARBA" id="ARBA00078587"/>
    </source>
</evidence>
<feature type="transmembrane region" description="Helical" evidence="17">
    <location>
        <begin position="45"/>
        <end position="64"/>
    </location>
</feature>
<keyword evidence="5" id="KW-0997">Cell inner membrane</keyword>
<keyword evidence="11 16" id="KW-1015">Disulfide bond</keyword>
<evidence type="ECO:0000256" key="3">
    <source>
        <dbReference type="ARBA" id="ARBA00022448"/>
    </source>
</evidence>
<evidence type="ECO:0000256" key="8">
    <source>
        <dbReference type="ARBA" id="ARBA00022989"/>
    </source>
</evidence>
<evidence type="ECO:0000256" key="2">
    <source>
        <dbReference type="ARBA" id="ARBA00008823"/>
    </source>
</evidence>
<dbReference type="GO" id="GO:0006457">
    <property type="term" value="P:protein folding"/>
    <property type="evidence" value="ECO:0007669"/>
    <property type="project" value="InterPro"/>
</dbReference>
<evidence type="ECO:0000256" key="4">
    <source>
        <dbReference type="ARBA" id="ARBA00022475"/>
    </source>
</evidence>
<dbReference type="EMBL" id="MUBK01000012">
    <property type="protein sequence ID" value="OTA20027.1"/>
    <property type="molecule type" value="Genomic_DNA"/>
</dbReference>
<dbReference type="Pfam" id="PF02600">
    <property type="entry name" value="DsbB"/>
    <property type="match status" value="1"/>
</dbReference>
<dbReference type="GO" id="GO:0009055">
    <property type="term" value="F:electron transfer activity"/>
    <property type="evidence" value="ECO:0007669"/>
    <property type="project" value="UniProtKB-UniRule"/>
</dbReference>
<evidence type="ECO:0000313" key="18">
    <source>
        <dbReference type="EMBL" id="OTA20027.1"/>
    </source>
</evidence>
<keyword evidence="12 16" id="KW-0143">Chaperone</keyword>
<evidence type="ECO:0000256" key="9">
    <source>
        <dbReference type="ARBA" id="ARBA00023002"/>
    </source>
</evidence>
<organism evidence="18 19">
    <name type="scientific">Xenorhabdus beddingii</name>
    <dbReference type="NCBI Taxonomy" id="40578"/>
    <lineage>
        <taxon>Bacteria</taxon>
        <taxon>Pseudomonadati</taxon>
        <taxon>Pseudomonadota</taxon>
        <taxon>Gammaproteobacteria</taxon>
        <taxon>Enterobacterales</taxon>
        <taxon>Morganellaceae</taxon>
        <taxon>Xenorhabdus</taxon>
    </lineage>
</organism>
<reference evidence="18 19" key="1">
    <citation type="submission" date="2017-01" db="EMBL/GenBank/DDBJ databases">
        <title>Deconstructing symbiosis and pathogenesis requirements using a combined genomic-metabolomic approach.</title>
        <authorList>
            <person name="Tobias N.J."/>
            <person name="Wolff H."/>
            <person name="Djahanschiri B."/>
            <person name="Ebersberger I."/>
            <person name="Bode H.B."/>
        </authorList>
    </citation>
    <scope>NUCLEOTIDE SEQUENCE [LARGE SCALE GENOMIC DNA]</scope>
    <source>
        <strain evidence="18 19">DSM 4764</strain>
    </source>
</reference>
<keyword evidence="19" id="KW-1185">Reference proteome</keyword>
<keyword evidence="9 16" id="KW-0560">Oxidoreductase</keyword>
<evidence type="ECO:0000256" key="14">
    <source>
        <dbReference type="ARBA" id="ARBA00068851"/>
    </source>
</evidence>
<keyword evidence="8 16" id="KW-1133">Transmembrane helix</keyword>